<accession>C9RM46</accession>
<dbReference type="GO" id="GO:0008270">
    <property type="term" value="F:zinc ion binding"/>
    <property type="evidence" value="ECO:0007669"/>
    <property type="project" value="UniProtKB-KW"/>
</dbReference>
<dbReference type="InterPro" id="IPR003439">
    <property type="entry name" value="ABC_transporter-like_ATP-bd"/>
</dbReference>
<dbReference type="PROSITE" id="PS00211">
    <property type="entry name" value="ABC_TRANSPORTER_1"/>
    <property type="match status" value="4"/>
</dbReference>
<dbReference type="GO" id="GO:0005524">
    <property type="term" value="F:ATP binding"/>
    <property type="evidence" value="ECO:0007669"/>
    <property type="project" value="UniProtKB-KW"/>
</dbReference>
<dbReference type="Pfam" id="PF17760">
    <property type="entry name" value="UvrA_inter"/>
    <property type="match status" value="2"/>
</dbReference>
<dbReference type="InterPro" id="IPR013815">
    <property type="entry name" value="ATP_grasp_subdomain_1"/>
</dbReference>
<keyword evidence="21" id="KW-1185">Reference proteome</keyword>
<comment type="subcellular location">
    <subcellularLocation>
        <location evidence="1">Cytoplasm</location>
    </subcellularLocation>
</comment>
<keyword evidence="2" id="KW-0963">Cytoplasm</keyword>
<evidence type="ECO:0000313" key="20">
    <source>
        <dbReference type="Proteomes" id="UP000000517"/>
    </source>
</evidence>
<keyword evidence="12" id="KW-0238">DNA-binding</keyword>
<keyword evidence="13" id="KW-0234">DNA repair</keyword>
<dbReference type="eggNOG" id="COG0178">
    <property type="taxonomic scope" value="Bacteria"/>
</dbReference>
<evidence type="ECO:0000256" key="3">
    <source>
        <dbReference type="ARBA" id="ARBA00022723"/>
    </source>
</evidence>
<dbReference type="Proteomes" id="UP000000517">
    <property type="component" value="Chromosome"/>
</dbReference>
<reference evidence="20" key="2">
    <citation type="submission" date="2010-08" db="EMBL/GenBank/DDBJ databases">
        <title>Complete sequence of Fibrobacter succinogenes subsp. succinogenes S85.</title>
        <authorList>
            <person name="Durkin A.S."/>
            <person name="Nelson K.E."/>
            <person name="Morrison M."/>
            <person name="Forsberg C.W."/>
            <person name="Wilson D.B."/>
            <person name="Russell J.B."/>
            <person name="Cann I.K.O."/>
            <person name="Mackie R.I."/>
            <person name="White B.A."/>
        </authorList>
    </citation>
    <scope>NUCLEOTIDE SEQUENCE [LARGE SCALE GENOMIC DNA]</scope>
    <source>
        <strain evidence="20">ATCC 19169 / S85</strain>
    </source>
</reference>
<dbReference type="NCBIfam" id="TIGR00630">
    <property type="entry name" value="uvra"/>
    <property type="match status" value="1"/>
</dbReference>
<keyword evidence="7" id="KW-0228">DNA excision</keyword>
<evidence type="ECO:0000256" key="9">
    <source>
        <dbReference type="ARBA" id="ARBA00022833"/>
    </source>
</evidence>
<evidence type="ECO:0000256" key="2">
    <source>
        <dbReference type="ARBA" id="ARBA00022490"/>
    </source>
</evidence>
<dbReference type="PANTHER" id="PTHR43152">
    <property type="entry name" value="UVRABC SYSTEM PROTEIN A"/>
    <property type="match status" value="1"/>
</dbReference>
<dbReference type="KEGG" id="fsc:FSU_1023"/>
<evidence type="ECO:0000259" key="17">
    <source>
        <dbReference type="PROSITE" id="PS50893"/>
    </source>
</evidence>
<dbReference type="GO" id="GO:0004518">
    <property type="term" value="F:nuclease activity"/>
    <property type="evidence" value="ECO:0007669"/>
    <property type="project" value="UniProtKB-KW"/>
</dbReference>
<dbReference type="EMBL" id="CP001792">
    <property type="protein sequence ID" value="ACX74208.1"/>
    <property type="molecule type" value="Genomic_DNA"/>
</dbReference>
<dbReference type="Gene3D" id="3.30.1490.20">
    <property type="entry name" value="ATP-grasp fold, A domain"/>
    <property type="match status" value="2"/>
</dbReference>
<evidence type="ECO:0000256" key="14">
    <source>
        <dbReference type="ARBA" id="ARBA00038000"/>
    </source>
</evidence>
<dbReference type="InterPro" id="IPR003593">
    <property type="entry name" value="AAA+_ATPase"/>
</dbReference>
<evidence type="ECO:0000256" key="12">
    <source>
        <dbReference type="ARBA" id="ARBA00023125"/>
    </source>
</evidence>
<dbReference type="PROSITE" id="PS50893">
    <property type="entry name" value="ABC_TRANSPORTER_2"/>
    <property type="match status" value="2"/>
</dbReference>
<feature type="domain" description="ABC transporter" evidence="17">
    <location>
        <begin position="606"/>
        <end position="939"/>
    </location>
</feature>
<evidence type="ECO:0000313" key="21">
    <source>
        <dbReference type="Proteomes" id="UP000001497"/>
    </source>
</evidence>
<feature type="domain" description="ABC transporter" evidence="17">
    <location>
        <begin position="334"/>
        <end position="594"/>
    </location>
</feature>
<dbReference type="GO" id="GO:0006289">
    <property type="term" value="P:nucleotide-excision repair"/>
    <property type="evidence" value="ECO:0007669"/>
    <property type="project" value="InterPro"/>
</dbReference>
<keyword evidence="11" id="KW-0267">Excision nuclease</keyword>
<keyword evidence="10" id="KW-0067">ATP-binding</keyword>
<dbReference type="EMBL" id="CP002158">
    <property type="protein sequence ID" value="ADL26163.1"/>
    <property type="molecule type" value="Genomic_DNA"/>
</dbReference>
<evidence type="ECO:0000256" key="7">
    <source>
        <dbReference type="ARBA" id="ARBA00022769"/>
    </source>
</evidence>
<dbReference type="KEGG" id="fsu:Fisuc_0596"/>
<protein>
    <recommendedName>
        <fullName evidence="15">UvrABC system protein A</fullName>
    </recommendedName>
    <alternativeName>
        <fullName evidence="16">Excinuclease ABC subunit A</fullName>
    </alternativeName>
</protein>
<dbReference type="InterPro" id="IPR017871">
    <property type="entry name" value="ABC_transporter-like_CS"/>
</dbReference>
<evidence type="ECO:0000256" key="5">
    <source>
        <dbReference type="ARBA" id="ARBA00022741"/>
    </source>
</evidence>
<evidence type="ECO:0000256" key="6">
    <source>
        <dbReference type="ARBA" id="ARBA00022763"/>
    </source>
</evidence>
<evidence type="ECO:0000313" key="18">
    <source>
        <dbReference type="EMBL" id="ACX74208.1"/>
    </source>
</evidence>
<dbReference type="PATRIC" id="fig|59374.8.peg.991"/>
<dbReference type="HOGENOM" id="CLU_001370_3_0_0"/>
<evidence type="ECO:0000256" key="15">
    <source>
        <dbReference type="ARBA" id="ARBA00039316"/>
    </source>
</evidence>
<organism evidence="19 20">
    <name type="scientific">Fibrobacter succinogenes (strain ATCC 19169 / S85)</name>
    <dbReference type="NCBI Taxonomy" id="59374"/>
    <lineage>
        <taxon>Bacteria</taxon>
        <taxon>Pseudomonadati</taxon>
        <taxon>Fibrobacterota</taxon>
        <taxon>Fibrobacteria</taxon>
        <taxon>Fibrobacterales</taxon>
        <taxon>Fibrobacteraceae</taxon>
        <taxon>Fibrobacter</taxon>
    </lineage>
</organism>
<comment type="similarity">
    <text evidence="14">Belongs to the ABC transporter superfamily. UvrA family.</text>
</comment>
<keyword evidence="3" id="KW-0479">Metal-binding</keyword>
<dbReference type="GO" id="GO:0016887">
    <property type="term" value="F:ATP hydrolysis activity"/>
    <property type="evidence" value="ECO:0007669"/>
    <property type="project" value="InterPro"/>
</dbReference>
<keyword evidence="4" id="KW-0677">Repeat</keyword>
<dbReference type="STRING" id="59374.FSU_1023"/>
<dbReference type="InterPro" id="IPR041552">
    <property type="entry name" value="UvrA_DNA-bd"/>
</dbReference>
<reference evidence="18 21" key="1">
    <citation type="submission" date="2009-10" db="EMBL/GenBank/DDBJ databases">
        <title>Complete sequence of Fibrobacter succinogenes subsp. succinogenes S85.</title>
        <authorList>
            <consortium name="US DOE Joint Genome Institute"/>
            <person name="Lucas S."/>
            <person name="Copeland A."/>
            <person name="Lapidus A."/>
            <person name="Glavina del Rio T."/>
            <person name="Tice H."/>
            <person name="Bruce D."/>
            <person name="Goodwin L."/>
            <person name="Pitluck S."/>
            <person name="Chertkov O."/>
            <person name="Detter J.C."/>
            <person name="Han C."/>
            <person name="Tapia R."/>
            <person name="Larimer F."/>
            <person name="Land M."/>
            <person name="Hauser L."/>
            <person name="Kyrpides N."/>
            <person name="Mikhailova N."/>
            <person name="Weimer P.J."/>
            <person name="Stevenson D.M."/>
            <person name="Boyum J."/>
            <person name="Brumm P.I."/>
            <person name="Mead D."/>
        </authorList>
    </citation>
    <scope>NUCLEOTIDE SEQUENCE [LARGE SCALE GENOMIC DNA]</scope>
    <source>
        <strain evidence="21">ATCC 19169 / S85</strain>
        <strain evidence="18">S85</strain>
    </source>
</reference>
<evidence type="ECO:0000256" key="16">
    <source>
        <dbReference type="ARBA" id="ARBA00042156"/>
    </source>
</evidence>
<dbReference type="CDD" id="cd03271">
    <property type="entry name" value="ABC_UvrA_II"/>
    <property type="match status" value="1"/>
</dbReference>
<keyword evidence="9" id="KW-0862">Zinc</keyword>
<dbReference type="Gene3D" id="3.40.50.300">
    <property type="entry name" value="P-loop containing nucleotide triphosphate hydrolases"/>
    <property type="match status" value="5"/>
</dbReference>
<name>C9RM46_FIBSS</name>
<evidence type="ECO:0000256" key="11">
    <source>
        <dbReference type="ARBA" id="ARBA00022881"/>
    </source>
</evidence>
<dbReference type="Proteomes" id="UP000001497">
    <property type="component" value="Chromosome"/>
</dbReference>
<proteinExistence type="inferred from homology"/>
<keyword evidence="5" id="KW-0547">Nucleotide-binding</keyword>
<evidence type="ECO:0000256" key="4">
    <source>
        <dbReference type="ARBA" id="ARBA00022737"/>
    </source>
</evidence>
<dbReference type="Pfam" id="PF00005">
    <property type="entry name" value="ABC_tran"/>
    <property type="match status" value="1"/>
</dbReference>
<evidence type="ECO:0000313" key="19">
    <source>
        <dbReference type="EMBL" id="ADL26163.1"/>
    </source>
</evidence>
<dbReference type="Gene3D" id="1.10.8.280">
    <property type="entry name" value="ABC transporter ATPase domain-like"/>
    <property type="match status" value="1"/>
</dbReference>
<evidence type="ECO:0000256" key="1">
    <source>
        <dbReference type="ARBA" id="ARBA00004496"/>
    </source>
</evidence>
<reference evidence="19" key="3">
    <citation type="submission" date="2010-08" db="EMBL/GenBank/DDBJ databases">
        <authorList>
            <person name="Durkin A.S."/>
            <person name="Nelson K.E."/>
            <person name="Morrison M."/>
            <person name="Forsberg C.W."/>
            <person name="Wilson D.B."/>
            <person name="Russell J.B."/>
            <person name="Cann I.K.O."/>
            <person name="Mackie R.I."/>
            <person name="White B.A."/>
        </authorList>
    </citation>
    <scope>NUCLEOTIDE SEQUENCE</scope>
    <source>
        <strain evidence="19">S85</strain>
    </source>
</reference>
<keyword evidence="6" id="KW-0227">DNA damage</keyword>
<dbReference type="GO" id="GO:0009380">
    <property type="term" value="C:excinuclease repair complex"/>
    <property type="evidence" value="ECO:0007669"/>
    <property type="project" value="InterPro"/>
</dbReference>
<dbReference type="OrthoDB" id="9809851at2"/>
<evidence type="ECO:0000256" key="13">
    <source>
        <dbReference type="ARBA" id="ARBA00023204"/>
    </source>
</evidence>
<dbReference type="GO" id="GO:0005737">
    <property type="term" value="C:cytoplasm"/>
    <property type="evidence" value="ECO:0007669"/>
    <property type="project" value="UniProtKB-SubCell"/>
</dbReference>
<dbReference type="InterPro" id="IPR004602">
    <property type="entry name" value="UvrA"/>
</dbReference>
<dbReference type="GO" id="GO:0003677">
    <property type="term" value="F:DNA binding"/>
    <property type="evidence" value="ECO:0007669"/>
    <property type="project" value="UniProtKB-KW"/>
</dbReference>
<dbReference type="Pfam" id="PF17755">
    <property type="entry name" value="UvrA_DNA-bind"/>
    <property type="match status" value="1"/>
</dbReference>
<keyword evidence="8" id="KW-0863">Zinc-finger</keyword>
<sequence>MTKSIEIRDAHEHNLRHVDLTIPRDSIVVVTGVSGSGKSSLAFDTVFQEGQRRFVESLSAYARQFIGRMKHPDVESVRGISPTISIDQKTVNRNPRSTVGTVVEILDHYRLMFARLGVPHCPKCGKVIQAQSVDQIVDNLYASDENKKILVMAPIVQERKGEYRKELAELKENGFVRVRVDGTIYRLEEVPLLVRYEKHTIEVVIDRLTLERKNMSRLREAIEGALKLTDGKLVSFLLTSQEAGSDAAADASQGAAAKEEYRLQGTQLACPKCGISIPELEPRFFSFNDPKGQCPACKGLGESCEFDINLIVPNPNLSLKEGCLAPQKKDDGCIIFSDFGWRNLRTIANEMHFSLDTPWNKLKKAQQDAVLYGTPSGSERGVVTIMQELWDMWHIYHFRKYMQIGVCPECHGTRINRIAAAVDFHGHNICEMTEWSVEKSVEFFDKLKLSSKEQRIGREVLKEIRGRLGFLKAVGLGYLDISRKASTLSGGEAQRIRLASAVGAGLQGVLYVLDEPSIGLHPRDNDKLLEMLERLRAQGNSLLIVEHDEDTMRHADCVIDVGPGAGVEGGRILAAGTVDELEKNKSSLTGAYLSGRKSIEIPSQRLKIDAKTPKLKICGACENNLKNVDVEIPLGGAFTVVTGVSGSGKSTLINQILRRELARVFYNSEEPVGKFDHLEGLENIDKVIEIDQTPIGRTPRSNPATYTKIWDDIRDLFAGMEESKVRGYTKSRFSFNVKGGRCDACEGAGVKVIDMHILPSVQVTCDVCDGKRFNEATREVYFKGKNISEVLDMSISEAAEFFKDIPKIAEPLKLLCEVGLGYLTLGQPSTTLSGGEAQRVKIASELRRPGTGKTLYLLDEPTTGLHFEDIRRLLECLNRLRSLGNSVVVIEHNLDVIKCADWIIDLGPDAGVNGGRIIATGTPEQIAKCKKSETGRYLAPVLAKKHGENKHFERTDEKGEDYSLDIEVHGARKHNLKNIDVTIPRHKLTVITGVSGSGKSSLAFHTLFSEGQRRFVETLSTYARRFLGRPDRGSIDSISGLAPAIAIDQKSASKSPRSTVATLTEIYDYFRILWARVGTAHCLHCGKPISSYATGDLMQHAFDRDLNKMVTILAPFEIKDEIKLSKILTEKGYRKAYLGKKLVELPLPKMPTREKQLLAVVDSVVVKEENRARLVEAFERGYRDGNGILYVDCDGEERLSASEKPGCPECGWYMDSALNPKHFSFNTHWGACETCLGLGHFKDGEECPDCHGERLKPEYLAVRILGKNIMDVHHMSIAEARDWFAKVDFANEENATSATIQSKTTIASPLLREIIGRLDFLISVGLGYIGLDRAGDTLSGGESQRIRLASQIGSGLEGVLYVLDEPTVGLHESDTAKLLDTLYRLRDLGNTLVVVEHDLKMMQAADHIIDMGPGAGDFGGEVVAEGSPAELAKPYALQQFPRSETVKFLTYSTPVANQLEPVRITDDTEFYEFKNLKANNLKNLSVKFPKKAVSVVCGVSGSGKSSLVVDEIFPALKKQFQARGRKKQSGEVLLVDQSPISGTPRSTPASFTGVFDDIRKLFAKLEQSKMKGFDYGRFSYNLARGRCPACEGRGAVAVEMHFLSDIWETCEVCGGKRYNQETLTVTFKGKNIADVLDMRVVEACEFFKDQPKILPKLECLRDVGLPYVKLGQPVTTLSGGESQRLKLAAELCRRPATEMVYLLDEPTTGLHLKDIQILWNLLRRLSARGDTVIVIEHHPDIIRLADWKVELGPVGGAKGGYLLEMGANSSK</sequence>
<dbReference type="SUPFAM" id="SSF52540">
    <property type="entry name" value="P-loop containing nucleoside triphosphate hydrolases"/>
    <property type="match status" value="4"/>
</dbReference>
<dbReference type="RefSeq" id="WP_014545374.1">
    <property type="nucleotide sequence ID" value="NC_013410.1"/>
</dbReference>
<dbReference type="InterPro" id="IPR027417">
    <property type="entry name" value="P-loop_NTPase"/>
</dbReference>
<dbReference type="NCBIfam" id="NF001503">
    <property type="entry name" value="PRK00349.1"/>
    <property type="match status" value="1"/>
</dbReference>
<dbReference type="SMART" id="SM00382">
    <property type="entry name" value="AAA"/>
    <property type="match status" value="3"/>
</dbReference>
<gene>
    <name evidence="18" type="ordered locus">Fisuc_0596</name>
    <name evidence="19" type="ordered locus">FSU_1023</name>
</gene>
<dbReference type="Gene3D" id="1.20.1580.10">
    <property type="entry name" value="ABC transporter ATPase like domain"/>
    <property type="match status" value="3"/>
</dbReference>
<dbReference type="InterPro" id="IPR041102">
    <property type="entry name" value="UvrA_inter"/>
</dbReference>
<dbReference type="PANTHER" id="PTHR43152:SF3">
    <property type="entry name" value="UVRABC SYSTEM PROTEIN A"/>
    <property type="match status" value="1"/>
</dbReference>
<evidence type="ECO:0000256" key="8">
    <source>
        <dbReference type="ARBA" id="ARBA00022771"/>
    </source>
</evidence>
<evidence type="ECO:0000256" key="10">
    <source>
        <dbReference type="ARBA" id="ARBA00022840"/>
    </source>
</evidence>